<feature type="signal peptide" evidence="2">
    <location>
        <begin position="1"/>
        <end position="18"/>
    </location>
</feature>
<evidence type="ECO:0000256" key="2">
    <source>
        <dbReference type="SAM" id="SignalP"/>
    </source>
</evidence>
<dbReference type="Gramene" id="TVU18594">
    <property type="protein sequence ID" value="TVU18594"/>
    <property type="gene ID" value="EJB05_34701"/>
</dbReference>
<organism evidence="3 4">
    <name type="scientific">Eragrostis curvula</name>
    <name type="common">weeping love grass</name>
    <dbReference type="NCBI Taxonomy" id="38414"/>
    <lineage>
        <taxon>Eukaryota</taxon>
        <taxon>Viridiplantae</taxon>
        <taxon>Streptophyta</taxon>
        <taxon>Embryophyta</taxon>
        <taxon>Tracheophyta</taxon>
        <taxon>Spermatophyta</taxon>
        <taxon>Magnoliopsida</taxon>
        <taxon>Liliopsida</taxon>
        <taxon>Poales</taxon>
        <taxon>Poaceae</taxon>
        <taxon>PACMAD clade</taxon>
        <taxon>Chloridoideae</taxon>
        <taxon>Eragrostideae</taxon>
        <taxon>Eragrostidinae</taxon>
        <taxon>Eragrostis</taxon>
    </lineage>
</organism>
<evidence type="ECO:0000313" key="3">
    <source>
        <dbReference type="EMBL" id="TVU18594.1"/>
    </source>
</evidence>
<sequence>MALLILLCFASVLSSSFSSPLPINATHAAVQDPVHVVQDVARTVNMSLGRRMLGSCVTGNPVDDCWRCDPNWADHRQHLADCAIGFGRGAIGGKNGKVYVVYRRRRRPDEPAAGHPPPRRRPGGAPVDHVRARHDHPAEAGPARGAVQDHRRPRRRRRRRRRRRVLLVQGSSHVIIHGVTIRGCRSARSDGDGVTVRRSSDVWVDHCTLEDCADGLIDVTEGPHA</sequence>
<dbReference type="EMBL" id="RWGY01000029">
    <property type="protein sequence ID" value="TVU18594.1"/>
    <property type="molecule type" value="Genomic_DNA"/>
</dbReference>
<gene>
    <name evidence="3" type="ORF">EJB05_34701</name>
</gene>
<protein>
    <submittedName>
        <fullName evidence="3">Uncharacterized protein</fullName>
    </submittedName>
</protein>
<dbReference type="AlphaFoldDB" id="A0A5J9U4W0"/>
<keyword evidence="2" id="KW-0732">Signal</keyword>
<dbReference type="InterPro" id="IPR011050">
    <property type="entry name" value="Pectin_lyase_fold/virulence"/>
</dbReference>
<proteinExistence type="predicted"/>
<dbReference type="PANTHER" id="PTHR31683">
    <property type="entry name" value="PECTATE LYASE 18-RELATED"/>
    <property type="match status" value="1"/>
</dbReference>
<evidence type="ECO:0000256" key="1">
    <source>
        <dbReference type="SAM" id="MobiDB-lite"/>
    </source>
</evidence>
<comment type="caution">
    <text evidence="3">The sequence shown here is derived from an EMBL/GenBank/DDBJ whole genome shotgun (WGS) entry which is preliminary data.</text>
</comment>
<feature type="chain" id="PRO_5023842156" evidence="2">
    <location>
        <begin position="19"/>
        <end position="225"/>
    </location>
</feature>
<feature type="region of interest" description="Disordered" evidence="1">
    <location>
        <begin position="107"/>
        <end position="163"/>
    </location>
</feature>
<evidence type="ECO:0000313" key="4">
    <source>
        <dbReference type="Proteomes" id="UP000324897"/>
    </source>
</evidence>
<dbReference type="Gene3D" id="2.160.20.10">
    <property type="entry name" value="Single-stranded right-handed beta-helix, Pectin lyase-like"/>
    <property type="match status" value="2"/>
</dbReference>
<dbReference type="Proteomes" id="UP000324897">
    <property type="component" value="Chromosome 7"/>
</dbReference>
<keyword evidence="4" id="KW-1185">Reference proteome</keyword>
<dbReference type="OrthoDB" id="1637350at2759"/>
<dbReference type="SUPFAM" id="SSF51126">
    <property type="entry name" value="Pectin lyase-like"/>
    <property type="match status" value="1"/>
</dbReference>
<dbReference type="GO" id="GO:0030570">
    <property type="term" value="F:pectate lyase activity"/>
    <property type="evidence" value="ECO:0007669"/>
    <property type="project" value="InterPro"/>
</dbReference>
<dbReference type="InterPro" id="IPR045032">
    <property type="entry name" value="PEL"/>
</dbReference>
<feature type="non-terminal residue" evidence="3">
    <location>
        <position position="1"/>
    </location>
</feature>
<dbReference type="InterPro" id="IPR012334">
    <property type="entry name" value="Pectin_lyas_fold"/>
</dbReference>
<name>A0A5J9U4W0_9POAL</name>
<reference evidence="3 4" key="1">
    <citation type="journal article" date="2019" name="Sci. Rep.">
        <title>A high-quality genome of Eragrostis curvula grass provides insights into Poaceae evolution and supports new strategies to enhance forage quality.</title>
        <authorList>
            <person name="Carballo J."/>
            <person name="Santos B.A.C.M."/>
            <person name="Zappacosta D."/>
            <person name="Garbus I."/>
            <person name="Selva J.P."/>
            <person name="Gallo C.A."/>
            <person name="Diaz A."/>
            <person name="Albertini E."/>
            <person name="Caccamo M."/>
            <person name="Echenique V."/>
        </authorList>
    </citation>
    <scope>NUCLEOTIDE SEQUENCE [LARGE SCALE GENOMIC DNA]</scope>
    <source>
        <strain evidence="4">cv. Victoria</strain>
        <tissue evidence="3">Leaf</tissue>
    </source>
</reference>
<accession>A0A5J9U4W0</accession>
<dbReference type="PANTHER" id="PTHR31683:SF187">
    <property type="entry name" value="PECTATE LYASE 18-RELATED"/>
    <property type="match status" value="1"/>
</dbReference>
<feature type="compositionally biased region" description="Basic residues" evidence="1">
    <location>
        <begin position="151"/>
        <end position="163"/>
    </location>
</feature>